<sequence length="101" mass="11295">MCHLAHTHMYGIGSTGLGFNHRPLQTFHVVVRQLPYQTDGTKTSCQCDPVTCCFVAAATVRANLSVRLRCVEKLFKKAWNSAGRQSVKRNEQLATLSKPYN</sequence>
<dbReference type="AlphaFoldDB" id="A0AAE0Z6B9"/>
<keyword evidence="2" id="KW-1185">Reference proteome</keyword>
<organism evidence="1 2">
    <name type="scientific">Elysia crispata</name>
    <name type="common">lettuce slug</name>
    <dbReference type="NCBI Taxonomy" id="231223"/>
    <lineage>
        <taxon>Eukaryota</taxon>
        <taxon>Metazoa</taxon>
        <taxon>Spiralia</taxon>
        <taxon>Lophotrochozoa</taxon>
        <taxon>Mollusca</taxon>
        <taxon>Gastropoda</taxon>
        <taxon>Heterobranchia</taxon>
        <taxon>Euthyneura</taxon>
        <taxon>Panpulmonata</taxon>
        <taxon>Sacoglossa</taxon>
        <taxon>Placobranchoidea</taxon>
        <taxon>Plakobranchidae</taxon>
        <taxon>Elysia</taxon>
    </lineage>
</organism>
<comment type="caution">
    <text evidence="1">The sequence shown here is derived from an EMBL/GenBank/DDBJ whole genome shotgun (WGS) entry which is preliminary data.</text>
</comment>
<evidence type="ECO:0000313" key="2">
    <source>
        <dbReference type="Proteomes" id="UP001283361"/>
    </source>
</evidence>
<dbReference type="EMBL" id="JAWDGP010004608">
    <property type="protein sequence ID" value="KAK3763071.1"/>
    <property type="molecule type" value="Genomic_DNA"/>
</dbReference>
<accession>A0AAE0Z6B9</accession>
<evidence type="ECO:0000313" key="1">
    <source>
        <dbReference type="EMBL" id="KAK3763071.1"/>
    </source>
</evidence>
<dbReference type="Proteomes" id="UP001283361">
    <property type="component" value="Unassembled WGS sequence"/>
</dbReference>
<name>A0AAE0Z6B9_9GAST</name>
<protein>
    <submittedName>
        <fullName evidence="1">Uncharacterized protein</fullName>
    </submittedName>
</protein>
<proteinExistence type="predicted"/>
<reference evidence="1" key="1">
    <citation type="journal article" date="2023" name="G3 (Bethesda)">
        <title>A reference genome for the long-term kleptoplast-retaining sea slug Elysia crispata morphotype clarki.</title>
        <authorList>
            <person name="Eastman K.E."/>
            <person name="Pendleton A.L."/>
            <person name="Shaikh M.A."/>
            <person name="Suttiyut T."/>
            <person name="Ogas R."/>
            <person name="Tomko P."/>
            <person name="Gavelis G."/>
            <person name="Widhalm J.R."/>
            <person name="Wisecaver J.H."/>
        </authorList>
    </citation>
    <scope>NUCLEOTIDE SEQUENCE</scope>
    <source>
        <strain evidence="1">ECLA1</strain>
    </source>
</reference>
<gene>
    <name evidence="1" type="ORF">RRG08_043358</name>
</gene>